<dbReference type="PROSITE" id="PS50016">
    <property type="entry name" value="ZF_PHD_2"/>
    <property type="match status" value="1"/>
</dbReference>
<feature type="compositionally biased region" description="Low complexity" evidence="7">
    <location>
        <begin position="544"/>
        <end position="553"/>
    </location>
</feature>
<dbReference type="OrthoDB" id="436852at2759"/>
<feature type="compositionally biased region" description="Pro residues" evidence="7">
    <location>
        <begin position="554"/>
        <end position="568"/>
    </location>
</feature>
<dbReference type="STRING" id="703135.A0A2A9NU61"/>
<feature type="compositionally biased region" description="Polar residues" evidence="7">
    <location>
        <begin position="174"/>
        <end position="190"/>
    </location>
</feature>
<feature type="region of interest" description="Disordered" evidence="7">
    <location>
        <begin position="216"/>
        <end position="281"/>
    </location>
</feature>
<evidence type="ECO:0000256" key="3">
    <source>
        <dbReference type="ARBA" id="ARBA00022771"/>
    </source>
</evidence>
<feature type="compositionally biased region" description="Basic residues" evidence="7">
    <location>
        <begin position="1209"/>
        <end position="1218"/>
    </location>
</feature>
<feature type="region of interest" description="Disordered" evidence="7">
    <location>
        <begin position="139"/>
        <end position="190"/>
    </location>
</feature>
<feature type="compositionally biased region" description="Low complexity" evidence="7">
    <location>
        <begin position="24"/>
        <end position="40"/>
    </location>
</feature>
<feature type="compositionally biased region" description="Polar residues" evidence="7">
    <location>
        <begin position="358"/>
        <end position="387"/>
    </location>
</feature>
<feature type="compositionally biased region" description="Basic and acidic residues" evidence="7">
    <location>
        <begin position="1166"/>
        <end position="1181"/>
    </location>
</feature>
<dbReference type="GO" id="GO:0048188">
    <property type="term" value="C:Set1C/COMPASS complex"/>
    <property type="evidence" value="ECO:0007669"/>
    <property type="project" value="InterPro"/>
</dbReference>
<dbReference type="InterPro" id="IPR037869">
    <property type="entry name" value="Spp1/CFP1"/>
</dbReference>
<dbReference type="GO" id="GO:0008270">
    <property type="term" value="F:zinc ion binding"/>
    <property type="evidence" value="ECO:0007669"/>
    <property type="project" value="UniProtKB-KW"/>
</dbReference>
<feature type="compositionally biased region" description="Basic residues" evidence="7">
    <location>
        <begin position="758"/>
        <end position="767"/>
    </location>
</feature>
<keyword evidence="3 6" id="KW-0863">Zinc-finger</keyword>
<feature type="compositionally biased region" description="Low complexity" evidence="7">
    <location>
        <begin position="721"/>
        <end position="732"/>
    </location>
</feature>
<evidence type="ECO:0000259" key="8">
    <source>
        <dbReference type="PROSITE" id="PS50016"/>
    </source>
</evidence>
<dbReference type="InterPro" id="IPR011011">
    <property type="entry name" value="Znf_FYVE_PHD"/>
</dbReference>
<sequence>MSNRRLDISSLLCTDDDKPPLYPSPSSASSSPSHPLPHSLTATHPQNMLPLTTSTHPPHPPSRPFIGLEALVHVATEERRRLSAGSDAPSSRHASPVEDNQYNLHYSSARHMNKRSPEHIYAQPLHSPAREHIIHSPVYSPCSQRPRDDIHFSDRRTPISPYVHPGREDESQRYHYSQRQAQQEQWSHQQRFGYDASPRLLPQSRAPPSMQVQFESSEQLHLHPSPSLPAIGRTTSGSVPHRHPLSPMQLDFPTSRSISRGSPLELPTSGVREPPTPVALPTSLLKEPATIVTREYQPSDTYDTSASLRQHSPISILRDGHSKLSYELVTTSPTMPLPPSTPFSGAVHQNKKRRHSDSPSCHPTALSSGEHNCHASPNMQRSQGQELPSMSLTQTFVGSVSKPLRSTSGAGGRNDTALDFNVMQKVVSTLARRSPPRSVDGGIDAAHKSREPEGSRHEVTEIHHSNINGEVDNKELQMVPETVTTDKPDITKGFISIENQELKPSADQQDAHEWLLEQCTRSPSPIASHEPEQPTRIISPSNSPKVPAVAYPPTVYPRPSPSPTPPFAGPRKSPSPVATAATLEQELEELLAEPEDDKMDVDLDRAVTQLVADTLGAGEEAATATFLPPQPDIEADVDIELLRLVDDQSIPVHEHEPASDRGRNGTQLPLSPVSHWPRLSEKGEADNSVPVRFPASSSAGPEQGPMPPPTVLVADTKGNQSSAAVKKSSKASGSKKKETTSKSTKKTSTATNNTAIKPKAKASKSKAKTSDAAVTPPLVPPKPNKVPIPPPVKKSASSTAASRSRSTSVMPSGSAGPEGDSKALDKQEEEESSDAANDDDKLYCVCKTKYDEDRFMIACDRCDEWYHTQCVDMSDLVVDLVDQFFCPICIEKNPTLLLQTTYKPRCLNGIEHTNPNSSNACHKPALGGGFLSKFCSQECGVKYMEHRINAWVKRGGKKEQLWESVKHAEKREGVVIRVDRSKDIKPEIVVKAEPLMAQEELNRSEIETITATSRSQGKAIKSQLEVERLRHLLNRIVKMREEVKQGMEVVIWREKLLELASERAKQVDQCGWDQRLCFGYEEWAEFGADVLVSYESVINEVEGHMLVDGAAPTEGEGEWWCPGKIMCDRHAGWQAIRAKDICNEREQREESLAKLTTRERELRKRIEDIVDPHETDSKDTPSKASMQSSFTSWSKRHVTNNTNRDPARKGKKRKSLAS</sequence>
<protein>
    <recommendedName>
        <fullName evidence="8">PHD-type domain-containing protein</fullName>
    </recommendedName>
</protein>
<feature type="region of interest" description="Disordered" evidence="7">
    <location>
        <begin position="431"/>
        <end position="458"/>
    </location>
</feature>
<feature type="compositionally biased region" description="Polar residues" evidence="7">
    <location>
        <begin position="1182"/>
        <end position="1204"/>
    </location>
</feature>
<evidence type="ECO:0000313" key="10">
    <source>
        <dbReference type="Proteomes" id="UP000242287"/>
    </source>
</evidence>
<reference evidence="9 10" key="1">
    <citation type="submission" date="2014-02" db="EMBL/GenBank/DDBJ databases">
        <title>Transposable element dynamics among asymbiotic and ectomycorrhizal Amanita fungi.</title>
        <authorList>
            <consortium name="DOE Joint Genome Institute"/>
            <person name="Hess J."/>
            <person name="Skrede I."/>
            <person name="Wolfe B."/>
            <person name="LaButti K."/>
            <person name="Ohm R.A."/>
            <person name="Grigoriev I.V."/>
            <person name="Pringle A."/>
        </authorList>
    </citation>
    <scope>NUCLEOTIDE SEQUENCE [LARGE SCALE GENOMIC DNA]</scope>
    <source>
        <strain evidence="9 10">SKay4041</strain>
    </source>
</reference>
<dbReference type="SUPFAM" id="SSF57903">
    <property type="entry name" value="FYVE/PHD zinc finger"/>
    <property type="match status" value="1"/>
</dbReference>
<dbReference type="Proteomes" id="UP000242287">
    <property type="component" value="Unassembled WGS sequence"/>
</dbReference>
<keyword evidence="5" id="KW-0539">Nucleus</keyword>
<dbReference type="SMART" id="SM00249">
    <property type="entry name" value="PHD"/>
    <property type="match status" value="1"/>
</dbReference>
<dbReference type="PANTHER" id="PTHR46174:SF1">
    <property type="entry name" value="CXXC-TYPE ZINC FINGER PROTEIN 1"/>
    <property type="match status" value="1"/>
</dbReference>
<feature type="compositionally biased region" description="Basic and acidic residues" evidence="7">
    <location>
        <begin position="145"/>
        <end position="157"/>
    </location>
</feature>
<proteinExistence type="predicted"/>
<comment type="subcellular location">
    <subcellularLocation>
        <location evidence="1">Nucleus</location>
    </subcellularLocation>
</comment>
<evidence type="ECO:0000256" key="7">
    <source>
        <dbReference type="SAM" id="MobiDB-lite"/>
    </source>
</evidence>
<feature type="compositionally biased region" description="Low complexity" evidence="7">
    <location>
        <begin position="746"/>
        <end position="757"/>
    </location>
</feature>
<dbReference type="InterPro" id="IPR013083">
    <property type="entry name" value="Znf_RING/FYVE/PHD"/>
</dbReference>
<dbReference type="PANTHER" id="PTHR46174">
    <property type="entry name" value="CXXC-TYPE ZINC FINGER PROTEIN 1"/>
    <property type="match status" value="1"/>
</dbReference>
<evidence type="ECO:0000256" key="5">
    <source>
        <dbReference type="ARBA" id="ARBA00023242"/>
    </source>
</evidence>
<dbReference type="Pfam" id="PF00628">
    <property type="entry name" value="PHD"/>
    <property type="match status" value="1"/>
</dbReference>
<organism evidence="9 10">
    <name type="scientific">Amanita thiersii Skay4041</name>
    <dbReference type="NCBI Taxonomy" id="703135"/>
    <lineage>
        <taxon>Eukaryota</taxon>
        <taxon>Fungi</taxon>
        <taxon>Dikarya</taxon>
        <taxon>Basidiomycota</taxon>
        <taxon>Agaricomycotina</taxon>
        <taxon>Agaricomycetes</taxon>
        <taxon>Agaricomycetidae</taxon>
        <taxon>Agaricales</taxon>
        <taxon>Pluteineae</taxon>
        <taxon>Amanitaceae</taxon>
        <taxon>Amanita</taxon>
    </lineage>
</organism>
<dbReference type="PROSITE" id="PS01359">
    <property type="entry name" value="ZF_PHD_1"/>
    <property type="match status" value="1"/>
</dbReference>
<feature type="compositionally biased region" description="Basic and acidic residues" evidence="7">
    <location>
        <begin position="648"/>
        <end position="663"/>
    </location>
</feature>
<evidence type="ECO:0000313" key="9">
    <source>
        <dbReference type="EMBL" id="PFH54515.1"/>
    </source>
</evidence>
<feature type="region of interest" description="Disordered" evidence="7">
    <location>
        <begin position="1166"/>
        <end position="1218"/>
    </location>
</feature>
<dbReference type="CDD" id="cd16039">
    <property type="entry name" value="PHD_SPP1"/>
    <property type="match status" value="1"/>
</dbReference>
<evidence type="ECO:0000256" key="6">
    <source>
        <dbReference type="PROSITE-ProRule" id="PRU00146"/>
    </source>
</evidence>
<dbReference type="EMBL" id="KZ301969">
    <property type="protein sequence ID" value="PFH54515.1"/>
    <property type="molecule type" value="Genomic_DNA"/>
</dbReference>
<evidence type="ECO:0000256" key="1">
    <source>
        <dbReference type="ARBA" id="ARBA00004123"/>
    </source>
</evidence>
<accession>A0A2A9NU61</accession>
<feature type="region of interest" description="Disordered" evidence="7">
    <location>
        <begin position="332"/>
        <end position="387"/>
    </location>
</feature>
<dbReference type="GO" id="GO:0045893">
    <property type="term" value="P:positive regulation of DNA-templated transcription"/>
    <property type="evidence" value="ECO:0007669"/>
    <property type="project" value="TreeGrafter"/>
</dbReference>
<gene>
    <name evidence="9" type="ORF">AMATHDRAFT_44374</name>
</gene>
<name>A0A2A9NU61_9AGAR</name>
<evidence type="ECO:0000256" key="4">
    <source>
        <dbReference type="ARBA" id="ARBA00022833"/>
    </source>
</evidence>
<feature type="compositionally biased region" description="Polar residues" evidence="7">
    <location>
        <begin position="88"/>
        <end position="99"/>
    </location>
</feature>
<feature type="compositionally biased region" description="Low complexity" evidence="7">
    <location>
        <begin position="793"/>
        <end position="808"/>
    </location>
</feature>
<feature type="domain" description="PHD-type" evidence="8">
    <location>
        <begin position="841"/>
        <end position="892"/>
    </location>
</feature>
<feature type="region of interest" description="Disordered" evidence="7">
    <location>
        <begin position="1"/>
        <end position="99"/>
    </location>
</feature>
<evidence type="ECO:0000256" key="2">
    <source>
        <dbReference type="ARBA" id="ARBA00022723"/>
    </source>
</evidence>
<feature type="compositionally biased region" description="Basic and acidic residues" evidence="7">
    <location>
        <begin position="445"/>
        <end position="458"/>
    </location>
</feature>
<dbReference type="Gene3D" id="3.30.40.10">
    <property type="entry name" value="Zinc/RING finger domain, C3HC4 (zinc finger)"/>
    <property type="match status" value="1"/>
</dbReference>
<keyword evidence="4" id="KW-0862">Zinc</keyword>
<keyword evidence="2" id="KW-0479">Metal-binding</keyword>
<dbReference type="InterPro" id="IPR019787">
    <property type="entry name" value="Znf_PHD-finger"/>
</dbReference>
<feature type="region of interest" description="Disordered" evidence="7">
    <location>
        <begin position="523"/>
        <end position="578"/>
    </location>
</feature>
<dbReference type="AlphaFoldDB" id="A0A2A9NU61"/>
<dbReference type="InterPro" id="IPR019786">
    <property type="entry name" value="Zinc_finger_PHD-type_CS"/>
</dbReference>
<dbReference type="InterPro" id="IPR001965">
    <property type="entry name" value="Znf_PHD"/>
</dbReference>
<feature type="region of interest" description="Disordered" evidence="7">
    <location>
        <begin position="648"/>
        <end position="835"/>
    </location>
</feature>
<keyword evidence="10" id="KW-1185">Reference proteome</keyword>
<feature type="compositionally biased region" description="Pro residues" evidence="7">
    <location>
        <begin position="777"/>
        <end position="792"/>
    </location>
</feature>